<proteinExistence type="predicted"/>
<dbReference type="PANTHER" id="PTHR46109:SF1">
    <property type="entry name" value="PROTEIN LIN-28 HOMOLOG"/>
    <property type="match status" value="1"/>
</dbReference>
<dbReference type="PANTHER" id="PTHR46109">
    <property type="entry name" value="PROTEIN LIN-28"/>
    <property type="match status" value="1"/>
</dbReference>
<evidence type="ECO:0000256" key="3">
    <source>
        <dbReference type="SAM" id="Phobius"/>
    </source>
</evidence>
<dbReference type="EMBL" id="UOFF01000312">
    <property type="protein sequence ID" value="VAW56979.1"/>
    <property type="molecule type" value="Genomic_DNA"/>
</dbReference>
<dbReference type="GO" id="GO:0005737">
    <property type="term" value="C:cytoplasm"/>
    <property type="evidence" value="ECO:0007669"/>
    <property type="project" value="UniProtKB-SubCell"/>
</dbReference>
<feature type="domain" description="CSD" evidence="4">
    <location>
        <begin position="78"/>
        <end position="142"/>
    </location>
</feature>
<dbReference type="CDD" id="cd04458">
    <property type="entry name" value="CSP_CDS"/>
    <property type="match status" value="1"/>
</dbReference>
<keyword evidence="3" id="KW-0472">Membrane</keyword>
<dbReference type="GO" id="GO:0031054">
    <property type="term" value="P:pre-miRNA processing"/>
    <property type="evidence" value="ECO:0007669"/>
    <property type="project" value="TreeGrafter"/>
</dbReference>
<name>A0A3B0X608_9ZZZZ</name>
<evidence type="ECO:0000313" key="5">
    <source>
        <dbReference type="EMBL" id="VAW56979.1"/>
    </source>
</evidence>
<dbReference type="PRINTS" id="PR00050">
    <property type="entry name" value="COLDSHOCK"/>
</dbReference>
<evidence type="ECO:0000259" key="4">
    <source>
        <dbReference type="PROSITE" id="PS51857"/>
    </source>
</evidence>
<dbReference type="SMART" id="SM00357">
    <property type="entry name" value="CSP"/>
    <property type="match status" value="1"/>
</dbReference>
<gene>
    <name evidence="5" type="ORF">MNBD_GAMMA07-854</name>
</gene>
<feature type="transmembrane region" description="Helical" evidence="3">
    <location>
        <begin position="39"/>
        <end position="57"/>
    </location>
</feature>
<accession>A0A3B0X608</accession>
<dbReference type="Pfam" id="PF00313">
    <property type="entry name" value="CSD"/>
    <property type="match status" value="1"/>
</dbReference>
<evidence type="ECO:0000256" key="1">
    <source>
        <dbReference type="ARBA" id="ARBA00004496"/>
    </source>
</evidence>
<dbReference type="SUPFAM" id="SSF50249">
    <property type="entry name" value="Nucleic acid-binding proteins"/>
    <property type="match status" value="1"/>
</dbReference>
<dbReference type="InterPro" id="IPR011129">
    <property type="entry name" value="CSD"/>
</dbReference>
<keyword evidence="3" id="KW-0812">Transmembrane</keyword>
<keyword evidence="2" id="KW-0963">Cytoplasm</keyword>
<dbReference type="GO" id="GO:0005634">
    <property type="term" value="C:nucleus"/>
    <property type="evidence" value="ECO:0007669"/>
    <property type="project" value="TreeGrafter"/>
</dbReference>
<protein>
    <submittedName>
        <fullName evidence="5">Cold shock protein of CSP family</fullName>
    </submittedName>
</protein>
<evidence type="ECO:0000256" key="2">
    <source>
        <dbReference type="ARBA" id="ARBA00022490"/>
    </source>
</evidence>
<comment type="subcellular location">
    <subcellularLocation>
        <location evidence="1">Cytoplasm</location>
    </subcellularLocation>
</comment>
<dbReference type="PROSITE" id="PS51857">
    <property type="entry name" value="CSD_2"/>
    <property type="match status" value="1"/>
</dbReference>
<dbReference type="PROSITE" id="PS00352">
    <property type="entry name" value="CSD_1"/>
    <property type="match status" value="1"/>
</dbReference>
<dbReference type="InterPro" id="IPR012340">
    <property type="entry name" value="NA-bd_OB-fold"/>
</dbReference>
<sequence>MNTDLIRILSISFITSIIATFLSTLLISSQNFSNLSGRFTLTVLIFAATLVTALALTHKNDSNRIKTVKKVEKTNNSRETGTVKWFNTSKGFGFITRDAGDDVFVHFRSIRGQGHKSLFEGQRVEFSITQGDKGLQAEDVANAS</sequence>
<dbReference type="InterPro" id="IPR002059">
    <property type="entry name" value="CSP_DNA-bd"/>
</dbReference>
<organism evidence="5">
    <name type="scientific">hydrothermal vent metagenome</name>
    <dbReference type="NCBI Taxonomy" id="652676"/>
    <lineage>
        <taxon>unclassified sequences</taxon>
        <taxon>metagenomes</taxon>
        <taxon>ecological metagenomes</taxon>
    </lineage>
</organism>
<dbReference type="GO" id="GO:0003729">
    <property type="term" value="F:mRNA binding"/>
    <property type="evidence" value="ECO:0007669"/>
    <property type="project" value="TreeGrafter"/>
</dbReference>
<dbReference type="AlphaFoldDB" id="A0A3B0X608"/>
<keyword evidence="3" id="KW-1133">Transmembrane helix</keyword>
<dbReference type="InterPro" id="IPR051373">
    <property type="entry name" value="Lin-28_RNA-binding"/>
</dbReference>
<dbReference type="Gene3D" id="2.40.50.140">
    <property type="entry name" value="Nucleic acid-binding proteins"/>
    <property type="match status" value="1"/>
</dbReference>
<dbReference type="InterPro" id="IPR019844">
    <property type="entry name" value="CSD_CS"/>
</dbReference>
<reference evidence="5" key="1">
    <citation type="submission" date="2018-06" db="EMBL/GenBank/DDBJ databases">
        <authorList>
            <person name="Zhirakovskaya E."/>
        </authorList>
    </citation>
    <scope>NUCLEOTIDE SEQUENCE</scope>
</reference>
<feature type="transmembrane region" description="Helical" evidence="3">
    <location>
        <begin position="6"/>
        <end position="27"/>
    </location>
</feature>